<comment type="similarity">
    <text evidence="2">Belongs to the CFA/CMAS family.</text>
</comment>
<comment type="caution">
    <text evidence="13">The sequence shown here is derived from an EMBL/GenBank/DDBJ whole genome shotgun (WGS) entry which is preliminary data.</text>
</comment>
<dbReference type="InterPro" id="IPR036412">
    <property type="entry name" value="HAD-like_sf"/>
</dbReference>
<keyword evidence="5" id="KW-0479">Metal-binding</keyword>
<dbReference type="OrthoDB" id="506498at2759"/>
<keyword evidence="10 12" id="KW-1133">Transmembrane helix</keyword>
<dbReference type="Gene3D" id="3.40.50.1000">
    <property type="entry name" value="HAD superfamily/HAD-like"/>
    <property type="match status" value="1"/>
</dbReference>
<gene>
    <name evidence="13" type="ORF">CkaCkLH20_13053</name>
</gene>
<keyword evidence="8" id="KW-0460">Magnesium</keyword>
<dbReference type="EMBL" id="JAATWM020000071">
    <property type="protein sequence ID" value="KAF9869456.1"/>
    <property type="molecule type" value="Genomic_DNA"/>
</dbReference>
<dbReference type="PROSITE" id="PS01229">
    <property type="entry name" value="COF_2"/>
    <property type="match status" value="1"/>
</dbReference>
<evidence type="ECO:0000313" key="14">
    <source>
        <dbReference type="Proteomes" id="UP000781932"/>
    </source>
</evidence>
<protein>
    <submittedName>
        <fullName evidence="13">Cyclopropane-fatty-acyl-phospholipid synthase</fullName>
    </submittedName>
</protein>
<dbReference type="CDD" id="cd02440">
    <property type="entry name" value="AdoMet_MTases"/>
    <property type="match status" value="1"/>
</dbReference>
<dbReference type="Pfam" id="PF02353">
    <property type="entry name" value="CMAS"/>
    <property type="match status" value="1"/>
</dbReference>
<dbReference type="InterPro" id="IPR001757">
    <property type="entry name" value="P_typ_ATPase"/>
</dbReference>
<evidence type="ECO:0000256" key="1">
    <source>
        <dbReference type="ARBA" id="ARBA00004141"/>
    </source>
</evidence>
<evidence type="ECO:0000256" key="3">
    <source>
        <dbReference type="ARBA" id="ARBA00022553"/>
    </source>
</evidence>
<evidence type="ECO:0000256" key="8">
    <source>
        <dbReference type="ARBA" id="ARBA00022842"/>
    </source>
</evidence>
<keyword evidence="9" id="KW-1278">Translocase</keyword>
<evidence type="ECO:0000256" key="10">
    <source>
        <dbReference type="ARBA" id="ARBA00022989"/>
    </source>
</evidence>
<evidence type="ECO:0000256" key="9">
    <source>
        <dbReference type="ARBA" id="ARBA00022967"/>
    </source>
</evidence>
<organism evidence="13 14">
    <name type="scientific">Colletotrichum karsti</name>
    <dbReference type="NCBI Taxonomy" id="1095194"/>
    <lineage>
        <taxon>Eukaryota</taxon>
        <taxon>Fungi</taxon>
        <taxon>Dikarya</taxon>
        <taxon>Ascomycota</taxon>
        <taxon>Pezizomycotina</taxon>
        <taxon>Sordariomycetes</taxon>
        <taxon>Hypocreomycetidae</taxon>
        <taxon>Glomerellales</taxon>
        <taxon>Glomerellaceae</taxon>
        <taxon>Colletotrichum</taxon>
        <taxon>Colletotrichum boninense species complex</taxon>
    </lineage>
</organism>
<keyword evidence="6" id="KW-0547">Nucleotide-binding</keyword>
<reference evidence="13" key="1">
    <citation type="submission" date="2020-03" db="EMBL/GenBank/DDBJ databases">
        <authorList>
            <person name="He L."/>
        </authorList>
    </citation>
    <scope>NUCLEOTIDE SEQUENCE</scope>
    <source>
        <strain evidence="13">CkLH20</strain>
    </source>
</reference>
<feature type="transmembrane region" description="Helical" evidence="12">
    <location>
        <begin position="249"/>
        <end position="268"/>
    </location>
</feature>
<dbReference type="GO" id="GO:0019829">
    <property type="term" value="F:ATPase-coupled monoatomic cation transmembrane transporter activity"/>
    <property type="evidence" value="ECO:0007669"/>
    <property type="project" value="TreeGrafter"/>
</dbReference>
<keyword evidence="11 12" id="KW-0472">Membrane</keyword>
<name>A0A9P6HVA7_9PEZI</name>
<evidence type="ECO:0000256" key="4">
    <source>
        <dbReference type="ARBA" id="ARBA00022692"/>
    </source>
</evidence>
<dbReference type="SUPFAM" id="SSF53335">
    <property type="entry name" value="S-adenosyl-L-methionine-dependent methyltransferases"/>
    <property type="match status" value="1"/>
</dbReference>
<dbReference type="FunFam" id="3.40.50.150:FF:000554">
    <property type="entry name" value="Cation-transporting ATPase"/>
    <property type="match status" value="1"/>
</dbReference>
<evidence type="ECO:0000313" key="13">
    <source>
        <dbReference type="EMBL" id="KAF9869456.1"/>
    </source>
</evidence>
<dbReference type="SUPFAM" id="SSF56784">
    <property type="entry name" value="HAD-like"/>
    <property type="match status" value="1"/>
</dbReference>
<dbReference type="GeneID" id="62168838"/>
<dbReference type="RefSeq" id="XP_038738917.1">
    <property type="nucleotide sequence ID" value="XM_038895764.1"/>
</dbReference>
<dbReference type="Proteomes" id="UP000781932">
    <property type="component" value="Unassembled WGS sequence"/>
</dbReference>
<dbReference type="GO" id="GO:0046872">
    <property type="term" value="F:metal ion binding"/>
    <property type="evidence" value="ECO:0007669"/>
    <property type="project" value="UniProtKB-KW"/>
</dbReference>
<comment type="subcellular location">
    <subcellularLocation>
        <location evidence="1">Membrane</location>
        <topology evidence="1">Multi-pass membrane protein</topology>
    </subcellularLocation>
</comment>
<feature type="transmembrane region" description="Helical" evidence="12">
    <location>
        <begin position="162"/>
        <end position="181"/>
    </location>
</feature>
<evidence type="ECO:0000256" key="6">
    <source>
        <dbReference type="ARBA" id="ARBA00022741"/>
    </source>
</evidence>
<accession>A0A9P6HVA7</accession>
<dbReference type="GO" id="GO:0005524">
    <property type="term" value="F:ATP binding"/>
    <property type="evidence" value="ECO:0007669"/>
    <property type="project" value="UniProtKB-KW"/>
</dbReference>
<dbReference type="SUPFAM" id="SSF81665">
    <property type="entry name" value="Calcium ATPase, transmembrane domain M"/>
    <property type="match status" value="1"/>
</dbReference>
<dbReference type="AlphaFoldDB" id="A0A9P6HVA7"/>
<dbReference type="InterPro" id="IPR023214">
    <property type="entry name" value="HAD_sf"/>
</dbReference>
<dbReference type="GO" id="GO:0016020">
    <property type="term" value="C:membrane"/>
    <property type="evidence" value="ECO:0007669"/>
    <property type="project" value="UniProtKB-SubCell"/>
</dbReference>
<evidence type="ECO:0000256" key="7">
    <source>
        <dbReference type="ARBA" id="ARBA00022840"/>
    </source>
</evidence>
<dbReference type="NCBIfam" id="TIGR01494">
    <property type="entry name" value="ATPase_P-type"/>
    <property type="match status" value="1"/>
</dbReference>
<keyword evidence="14" id="KW-1185">Reference proteome</keyword>
<dbReference type="Gene3D" id="3.40.50.150">
    <property type="entry name" value="Vaccinia Virus protein VP39"/>
    <property type="match status" value="1"/>
</dbReference>
<evidence type="ECO:0000256" key="2">
    <source>
        <dbReference type="ARBA" id="ARBA00010815"/>
    </source>
</evidence>
<dbReference type="GO" id="GO:0006874">
    <property type="term" value="P:intracellular calcium ion homeostasis"/>
    <property type="evidence" value="ECO:0007669"/>
    <property type="project" value="TreeGrafter"/>
</dbReference>
<keyword evidence="7" id="KW-0067">ATP-binding</keyword>
<evidence type="ECO:0000256" key="11">
    <source>
        <dbReference type="ARBA" id="ARBA00023136"/>
    </source>
</evidence>
<evidence type="ECO:0000256" key="5">
    <source>
        <dbReference type="ARBA" id="ARBA00022723"/>
    </source>
</evidence>
<dbReference type="GO" id="GO:0140358">
    <property type="term" value="F:P-type transmembrane transporter activity"/>
    <property type="evidence" value="ECO:0007669"/>
    <property type="project" value="InterPro"/>
</dbReference>
<dbReference type="InterPro" id="IPR023298">
    <property type="entry name" value="ATPase_P-typ_TM_dom_sf"/>
</dbReference>
<feature type="transmembrane region" description="Helical" evidence="12">
    <location>
        <begin position="202"/>
        <end position="224"/>
    </location>
</feature>
<dbReference type="InterPro" id="IPR006544">
    <property type="entry name" value="P-type_TPase_V"/>
</dbReference>
<dbReference type="InterPro" id="IPR029063">
    <property type="entry name" value="SAM-dependent_MTases_sf"/>
</dbReference>
<sequence length="577" mass="65072">MAPPADVDASLAYNINDIRNYTLAVSGEVFRWIVDFAPPIVLQRMLVRGRVFARMSPDEKHELVEKLQGIGYCCGFCGDGANDCGALKAADVGISLSEAEASVAAPFTSRIFDIGCVPTVIREGRASLVTSFSCFKYMSLYSAIQFTSVTFLYAKASNLGDFQFLFIDLLLILPIAIFMSWGGPFPVLSRERPTADLVSRKVLVPLLGQMIICIAIQTVAYVAVREQPWYIPPRLNHEKSSIKNSENTVLFLVSCFEYILAGVVLNAGPPFRERALKNYWVLDGGYLPHAVIRIGIQRQLQERLDSIASTSLSLDYERKMTFIEKLRTQPIAIETATANKQHYEVGTGVLAACLGPRMKCGWGSGALYFAEVLPSSKVTAFSNSRTQKEYIDGKAREKGITNLTVITGNVVDYEFEPESFDRVVSIELFEHMKNYELLMAKVGRALRPGGKLFVHIFAHKTTPYDYEEGWMTTHFFTGGTMPSADLLLYFQRDLQIQKQWWVNGQHYSKTCEDWLSKMLAHKQKIWPHLTETYGEQDASVWYNRWQIFYMACSELFAYQGGDIWGVAHYLFEKPNQG</sequence>
<keyword evidence="4 12" id="KW-0812">Transmembrane</keyword>
<dbReference type="GO" id="GO:0016887">
    <property type="term" value="F:ATP hydrolysis activity"/>
    <property type="evidence" value="ECO:0007669"/>
    <property type="project" value="InterPro"/>
</dbReference>
<keyword evidence="3" id="KW-0597">Phosphoprotein</keyword>
<dbReference type="PANTHER" id="PTHR45630:SF8">
    <property type="entry name" value="CATION-TRANSPORTING ATPASE"/>
    <property type="match status" value="1"/>
</dbReference>
<proteinExistence type="inferred from homology"/>
<evidence type="ECO:0000256" key="12">
    <source>
        <dbReference type="SAM" id="Phobius"/>
    </source>
</evidence>
<dbReference type="PANTHER" id="PTHR45630">
    <property type="entry name" value="CATION-TRANSPORTING ATPASE-RELATED"/>
    <property type="match status" value="1"/>
</dbReference>
<reference evidence="13" key="2">
    <citation type="submission" date="2020-11" db="EMBL/GenBank/DDBJ databases">
        <title>Whole genome sequencing of Colletotrichum sp.</title>
        <authorList>
            <person name="Li H."/>
        </authorList>
    </citation>
    <scope>NUCLEOTIDE SEQUENCE</scope>
    <source>
        <strain evidence="13">CkLH20</strain>
    </source>
</reference>